<sequence>MAHFVVISVLLFCTVAQTARIKRQVASQSYDNRGGEGPGLWSREPNANPTGPNSYDNRGGEGPGLWSREPNANPTGPNSYDNRGGEGPGLWSREPNANPTGPNSYDNRGGEGPGLWSREPNANPTGPNSYDNRGGEGPGLWSREPNANPTGPNSYDNRGGEGPGLWSREPNANPTGPNSYDNRGGEGPGLWSYDNQFSPEPNSYSGQTCASMDGSCVATENECANDVVPGLGCSEAALCCLPPVLPEHIGGLEGLKGPIPGPLIVGGTEAARNRWPWQVSLQTSQGHHFCGGSLINDQWLLTAAHCLTSRSIGRVVLGDHDLTTHQGTEVIRGVSRVIEHPSFQNSGSYPNDIALVKMDAPVSFSAAVQPIYMPNEGTSFNNAECWITGWGETRNTGDPTKLNELVINVIDQQTCARQWQPTAILNSHICVGDGETGACSGDSGGPLSCMKNGKWTLAGVTSFGVAGCETGGSPDVYTRVSMYRPWIEYNLRTAGQ</sequence>
<name>A0A8B8DPF7_CRAVI</name>
<evidence type="ECO:0000256" key="7">
    <source>
        <dbReference type="ARBA" id="ARBA00022825"/>
    </source>
</evidence>
<feature type="compositionally biased region" description="Polar residues" evidence="10">
    <location>
        <begin position="120"/>
        <end position="131"/>
    </location>
</feature>
<dbReference type="PRINTS" id="PR00722">
    <property type="entry name" value="CHYMOTRYPSIN"/>
</dbReference>
<dbReference type="GO" id="GO:0006508">
    <property type="term" value="P:proteolysis"/>
    <property type="evidence" value="ECO:0007669"/>
    <property type="project" value="UniProtKB-KW"/>
</dbReference>
<dbReference type="InterPro" id="IPR033116">
    <property type="entry name" value="TRYPSIN_SER"/>
</dbReference>
<keyword evidence="5 11" id="KW-0732">Signal</keyword>
<evidence type="ECO:0000313" key="13">
    <source>
        <dbReference type="Proteomes" id="UP000694844"/>
    </source>
</evidence>
<accession>A0A8B8DPF7</accession>
<proteinExistence type="predicted"/>
<dbReference type="InterPro" id="IPR043504">
    <property type="entry name" value="Peptidase_S1_PA_chymotrypsin"/>
</dbReference>
<feature type="domain" description="Peptidase S1" evidence="12">
    <location>
        <begin position="264"/>
        <end position="492"/>
    </location>
</feature>
<dbReference type="InterPro" id="IPR001254">
    <property type="entry name" value="Trypsin_dom"/>
</dbReference>
<dbReference type="PANTHER" id="PTHR24252">
    <property type="entry name" value="ACROSIN-RELATED"/>
    <property type="match status" value="1"/>
</dbReference>
<dbReference type="SUPFAM" id="SSF50494">
    <property type="entry name" value="Trypsin-like serine proteases"/>
    <property type="match status" value="1"/>
</dbReference>
<feature type="region of interest" description="Disordered" evidence="10">
    <location>
        <begin position="25"/>
        <end position="204"/>
    </location>
</feature>
<dbReference type="AlphaFoldDB" id="A0A8B8DPF7"/>
<evidence type="ECO:0000256" key="2">
    <source>
        <dbReference type="ARBA" id="ARBA00012050"/>
    </source>
</evidence>
<dbReference type="OrthoDB" id="6158450at2759"/>
<feature type="compositionally biased region" description="Polar residues" evidence="10">
    <location>
        <begin position="45"/>
        <end position="56"/>
    </location>
</feature>
<dbReference type="FunFam" id="2.40.10.10:FF:000120">
    <property type="entry name" value="Putative serine protease"/>
    <property type="match status" value="1"/>
</dbReference>
<keyword evidence="8" id="KW-1015">Disulfide bond</keyword>
<dbReference type="EC" id="3.4.21.10" evidence="2"/>
<dbReference type="Pfam" id="PF00089">
    <property type="entry name" value="Trypsin"/>
    <property type="match status" value="1"/>
</dbReference>
<dbReference type="Gene3D" id="2.40.10.10">
    <property type="entry name" value="Trypsin-like serine proteases"/>
    <property type="match status" value="1"/>
</dbReference>
<feature type="signal peptide" evidence="11">
    <location>
        <begin position="1"/>
        <end position="18"/>
    </location>
</feature>
<feature type="compositionally biased region" description="Polar residues" evidence="10">
    <location>
        <begin position="95"/>
        <end position="106"/>
    </location>
</feature>
<feature type="compositionally biased region" description="Polar residues" evidence="10">
    <location>
        <begin position="70"/>
        <end position="81"/>
    </location>
</feature>
<evidence type="ECO:0000313" key="14">
    <source>
        <dbReference type="RefSeq" id="XP_022330097.1"/>
    </source>
</evidence>
<organism evidence="13 14">
    <name type="scientific">Crassostrea virginica</name>
    <name type="common">Eastern oyster</name>
    <dbReference type="NCBI Taxonomy" id="6565"/>
    <lineage>
        <taxon>Eukaryota</taxon>
        <taxon>Metazoa</taxon>
        <taxon>Spiralia</taxon>
        <taxon>Lophotrochozoa</taxon>
        <taxon>Mollusca</taxon>
        <taxon>Bivalvia</taxon>
        <taxon>Autobranchia</taxon>
        <taxon>Pteriomorphia</taxon>
        <taxon>Ostreida</taxon>
        <taxon>Ostreoidea</taxon>
        <taxon>Ostreidae</taxon>
        <taxon>Crassostrea</taxon>
    </lineage>
</organism>
<comment type="catalytic activity">
    <reaction evidence="1">
        <text>Preferential cleavage: Arg-|-Xaa, Lys-|-Xaa.</text>
        <dbReference type="EC" id="3.4.21.10"/>
    </reaction>
</comment>
<keyword evidence="6 9" id="KW-0378">Hydrolase</keyword>
<dbReference type="GeneID" id="111128647"/>
<evidence type="ECO:0000259" key="12">
    <source>
        <dbReference type="PROSITE" id="PS50240"/>
    </source>
</evidence>
<evidence type="ECO:0000256" key="8">
    <source>
        <dbReference type="ARBA" id="ARBA00023157"/>
    </source>
</evidence>
<dbReference type="RefSeq" id="XP_022330097.1">
    <property type="nucleotide sequence ID" value="XM_022474389.1"/>
</dbReference>
<dbReference type="Proteomes" id="UP000694844">
    <property type="component" value="Chromosome 4"/>
</dbReference>
<dbReference type="CDD" id="cd00190">
    <property type="entry name" value="Tryp_SPc"/>
    <property type="match status" value="1"/>
</dbReference>
<evidence type="ECO:0000256" key="5">
    <source>
        <dbReference type="ARBA" id="ARBA00022729"/>
    </source>
</evidence>
<dbReference type="PROSITE" id="PS00135">
    <property type="entry name" value="TRYPSIN_SER"/>
    <property type="match status" value="1"/>
</dbReference>
<dbReference type="SMART" id="SM00020">
    <property type="entry name" value="Tryp_SPc"/>
    <property type="match status" value="1"/>
</dbReference>
<evidence type="ECO:0000256" key="1">
    <source>
        <dbReference type="ARBA" id="ARBA00001656"/>
    </source>
</evidence>
<dbReference type="PANTHER" id="PTHR24252:SF8">
    <property type="entry name" value="ACROSIN"/>
    <property type="match status" value="1"/>
</dbReference>
<feature type="compositionally biased region" description="Polar residues" evidence="10">
    <location>
        <begin position="170"/>
        <end position="181"/>
    </location>
</feature>
<dbReference type="PROSITE" id="PS00134">
    <property type="entry name" value="TRYPSIN_HIS"/>
    <property type="match status" value="1"/>
</dbReference>
<dbReference type="InterPro" id="IPR001314">
    <property type="entry name" value="Peptidase_S1A"/>
</dbReference>
<protein>
    <recommendedName>
        <fullName evidence="3">Acrosin</fullName>
        <ecNumber evidence="2">3.4.21.10</ecNumber>
    </recommendedName>
</protein>
<gene>
    <name evidence="14" type="primary">LOC111128647</name>
</gene>
<dbReference type="PROSITE" id="PS50240">
    <property type="entry name" value="TRYPSIN_DOM"/>
    <property type="match status" value="1"/>
</dbReference>
<feature type="compositionally biased region" description="Polar residues" evidence="10">
    <location>
        <begin position="145"/>
        <end position="156"/>
    </location>
</feature>
<evidence type="ECO:0000256" key="10">
    <source>
        <dbReference type="SAM" id="MobiDB-lite"/>
    </source>
</evidence>
<evidence type="ECO:0000256" key="6">
    <source>
        <dbReference type="ARBA" id="ARBA00022801"/>
    </source>
</evidence>
<dbReference type="InterPro" id="IPR009003">
    <property type="entry name" value="Peptidase_S1_PA"/>
</dbReference>
<feature type="compositionally biased region" description="Polar residues" evidence="10">
    <location>
        <begin position="193"/>
        <end position="204"/>
    </location>
</feature>
<keyword evidence="13" id="KW-1185">Reference proteome</keyword>
<evidence type="ECO:0000256" key="3">
    <source>
        <dbReference type="ARBA" id="ARBA00017161"/>
    </source>
</evidence>
<dbReference type="KEGG" id="cvn:111128647"/>
<dbReference type="GO" id="GO:0004252">
    <property type="term" value="F:serine-type endopeptidase activity"/>
    <property type="evidence" value="ECO:0007669"/>
    <property type="project" value="InterPro"/>
</dbReference>
<keyword evidence="7 9" id="KW-0720">Serine protease</keyword>
<evidence type="ECO:0000256" key="11">
    <source>
        <dbReference type="SAM" id="SignalP"/>
    </source>
</evidence>
<dbReference type="InterPro" id="IPR018114">
    <property type="entry name" value="TRYPSIN_HIS"/>
</dbReference>
<keyword evidence="4 9" id="KW-0645">Protease</keyword>
<evidence type="ECO:0000256" key="9">
    <source>
        <dbReference type="RuleBase" id="RU363034"/>
    </source>
</evidence>
<feature type="chain" id="PRO_5034074609" description="Acrosin" evidence="11">
    <location>
        <begin position="19"/>
        <end position="496"/>
    </location>
</feature>
<evidence type="ECO:0000256" key="4">
    <source>
        <dbReference type="ARBA" id="ARBA00022670"/>
    </source>
</evidence>
<reference evidence="14" key="1">
    <citation type="submission" date="2025-08" db="UniProtKB">
        <authorList>
            <consortium name="RefSeq"/>
        </authorList>
    </citation>
    <scope>IDENTIFICATION</scope>
    <source>
        <tissue evidence="14">Whole sample</tissue>
    </source>
</reference>